<keyword evidence="1" id="KW-0732">Signal</keyword>
<dbReference type="Pfam" id="PF05935">
    <property type="entry name" value="Arylsulfotrans"/>
    <property type="match status" value="1"/>
</dbReference>
<feature type="signal peptide" evidence="1">
    <location>
        <begin position="1"/>
        <end position="29"/>
    </location>
</feature>
<reference evidence="3 4" key="1">
    <citation type="journal article" date="2018" name="Int. J. Syst. Evol. Microbiol.">
        <title>Mesosutterella multiformis gen. nov., sp. nov., a member of the family Sutterellaceae and Sutterella megalosphaeroides sp. nov., isolated from human faeces.</title>
        <authorList>
            <person name="Sakamoto M."/>
            <person name="Ikeyama N."/>
            <person name="Kunihiro T."/>
            <person name="Iino T."/>
            <person name="Yuki M."/>
            <person name="Ohkuma M."/>
        </authorList>
    </citation>
    <scope>NUCLEOTIDE SEQUENCE [LARGE SCALE GENOMIC DNA]</scope>
    <source>
        <strain evidence="3 4">6FBBBH3</strain>
    </source>
</reference>
<gene>
    <name evidence="3" type="ORF">SUTMEG_17370</name>
</gene>
<dbReference type="InterPro" id="IPR038477">
    <property type="entry name" value="ASST_N_sf"/>
</dbReference>
<feature type="domain" description="Arylsulfotransferase N-terminal" evidence="2">
    <location>
        <begin position="49"/>
        <end position="137"/>
    </location>
</feature>
<dbReference type="PANTHER" id="PTHR35340">
    <property type="entry name" value="PQQ ENZYME REPEAT PROTEIN-RELATED"/>
    <property type="match status" value="1"/>
</dbReference>
<dbReference type="KEGG" id="sutt:SUTMEG_17370"/>
<proteinExistence type="predicted"/>
<dbReference type="Pfam" id="PF17425">
    <property type="entry name" value="Arylsulfotran_N"/>
    <property type="match status" value="1"/>
</dbReference>
<dbReference type="InterPro" id="IPR010262">
    <property type="entry name" value="Arylsulfotransferase_bact"/>
</dbReference>
<evidence type="ECO:0000256" key="1">
    <source>
        <dbReference type="SAM" id="SignalP"/>
    </source>
</evidence>
<dbReference type="AlphaFoldDB" id="A0A2Z6IGH7"/>
<name>A0A2Z6IGH7_9BURK</name>
<dbReference type="PANTHER" id="PTHR35340:SF10">
    <property type="entry name" value="CYTOPLASMIC PROTEIN"/>
    <property type="match status" value="1"/>
</dbReference>
<dbReference type="EMBL" id="AP018786">
    <property type="protein sequence ID" value="BBF23846.1"/>
    <property type="molecule type" value="Genomic_DNA"/>
</dbReference>
<dbReference type="Proteomes" id="UP000271003">
    <property type="component" value="Chromosome"/>
</dbReference>
<dbReference type="GO" id="GO:0004062">
    <property type="term" value="F:aryl sulfotransferase activity"/>
    <property type="evidence" value="ECO:0007669"/>
    <property type="project" value="InterPro"/>
</dbReference>
<sequence length="612" mass="68094">MSFAPKTLTLGVLLALGSSLAAFSAPALASGGASGPHVAFRSTGHIGEVIVNPYKVAPLTAVIRNGGYDVKNAVVRVVPKAGGQDLKYAVSDRQVLSHGGIPVFGLYPDYVNTVEVEYDRVFQGKTEHFKDTYQFYTAPVFLRSNGLNSQSHTTFDVKVEKTDPAFKDRLYFINNIVRTPPDASRMVWNNPMGGALEWAFGPENAIVDSTGTVRWYLMPNDDMYDPEQPYKAGIMMGFQQTADGGLLWGYGQRYAKYDMLGRELFNRRLPLGYADYSHAIDAAQNGHTFLRVSSSDYRRADEKRVHTVRDVIVEMDENGNVFDEFKLFDILDPYRDNVIKALDQGAVCLNIDASKAGQTLSSAELAKQDQSDDFGDITGVGAGRNWAHVNSVDYDPTDDSIVISSRHQSAIIKIGRDKKVKWILGAPEGWKKGFAEKVLTPVDKDGKPLKCENSRCEGGFDWTWTQHTAWRVDAKSDADVIYVSAFDNGDGRGMEQPALPEDKYSRGVVYKIDQKKMTVEQVYAVGDDKGYEFYSPVTGLAQYMPDKDSFLVYYSTAGLGETLAGKKGRVDIHPYLAEYKWGEKEPSVLMRFNDTMGYQAWVFDLTKAFPKL</sequence>
<dbReference type="InterPro" id="IPR035391">
    <property type="entry name" value="Arylsulfotran_N"/>
</dbReference>
<feature type="chain" id="PRO_5016288170" evidence="1">
    <location>
        <begin position="30"/>
        <end position="612"/>
    </location>
</feature>
<dbReference type="OrthoDB" id="3225323at2"/>
<dbReference type="Gene3D" id="2.60.40.3100">
    <property type="entry name" value="Arylsulphate sulphotransferase monomer, N-terminal domain"/>
    <property type="match status" value="1"/>
</dbReference>
<evidence type="ECO:0000313" key="3">
    <source>
        <dbReference type="EMBL" id="BBF23846.1"/>
    </source>
</evidence>
<organism evidence="3 4">
    <name type="scientific">Sutterella megalosphaeroides</name>
    <dbReference type="NCBI Taxonomy" id="2494234"/>
    <lineage>
        <taxon>Bacteria</taxon>
        <taxon>Pseudomonadati</taxon>
        <taxon>Pseudomonadota</taxon>
        <taxon>Betaproteobacteria</taxon>
        <taxon>Burkholderiales</taxon>
        <taxon>Sutterellaceae</taxon>
        <taxon>Sutterella</taxon>
    </lineage>
</organism>
<dbReference type="InterPro" id="IPR053143">
    <property type="entry name" value="Arylsulfate_ST"/>
</dbReference>
<protein>
    <submittedName>
        <fullName evidence="3">Arylsulfatase</fullName>
    </submittedName>
</protein>
<accession>A0A2Z6IGH7</accession>
<evidence type="ECO:0000259" key="2">
    <source>
        <dbReference type="Pfam" id="PF17425"/>
    </source>
</evidence>
<keyword evidence="4" id="KW-1185">Reference proteome</keyword>
<dbReference type="RefSeq" id="WP_120177411.1">
    <property type="nucleotide sequence ID" value="NZ_AP018786.1"/>
</dbReference>
<evidence type="ECO:0000313" key="4">
    <source>
        <dbReference type="Proteomes" id="UP000271003"/>
    </source>
</evidence>